<keyword evidence="1" id="KW-0812">Transmembrane</keyword>
<feature type="transmembrane region" description="Helical" evidence="1">
    <location>
        <begin position="231"/>
        <end position="251"/>
    </location>
</feature>
<feature type="transmembrane region" description="Helical" evidence="1">
    <location>
        <begin position="84"/>
        <end position="103"/>
    </location>
</feature>
<dbReference type="Proteomes" id="UP000509568">
    <property type="component" value="Chromosome"/>
</dbReference>
<proteinExistence type="predicted"/>
<feature type="transmembrane region" description="Helical" evidence="1">
    <location>
        <begin position="149"/>
        <end position="169"/>
    </location>
</feature>
<evidence type="ECO:0000256" key="1">
    <source>
        <dbReference type="SAM" id="Phobius"/>
    </source>
</evidence>
<dbReference type="RefSeq" id="WP_176570621.1">
    <property type="nucleotide sequence ID" value="NZ_CP056030.1"/>
</dbReference>
<feature type="transmembrane region" description="Helical" evidence="1">
    <location>
        <begin position="175"/>
        <end position="194"/>
    </location>
</feature>
<gene>
    <name evidence="2" type="ORF">HWQ56_12040</name>
</gene>
<dbReference type="KEGG" id="pez:HWQ56_12040"/>
<feature type="transmembrane region" description="Helical" evidence="1">
    <location>
        <begin position="55"/>
        <end position="77"/>
    </location>
</feature>
<dbReference type="AlphaFoldDB" id="A0A7D5D765"/>
<keyword evidence="1" id="KW-1133">Transmembrane helix</keyword>
<accession>A0A7D5D765</accession>
<name>A0A7D5D765_9PSED</name>
<dbReference type="EMBL" id="CP056030">
    <property type="protein sequence ID" value="QKZ04473.1"/>
    <property type="molecule type" value="Genomic_DNA"/>
</dbReference>
<feature type="transmembrane region" description="Helical" evidence="1">
    <location>
        <begin position="29"/>
        <end position="49"/>
    </location>
</feature>
<sequence>MTVFYLKLFFTPALMLAISLAGQRWGARLAGLLSGLPVTSALVMLFLSLEQGTDFALGAVPGALAGVAAVQAAYLFYFITARRAGVPAGCSAALLVYGLMAWLMSQEGHLAVCVLVALSLITAVIVLTSRQPQAPAARLVRVPRWVIPMRMLSATLLLLAITASARWLGPVASGMLAPIPVIAWPLTVFAHVQGGPQEMAKIVRGNALGGVGVLGFYLALAFTLARWGAGLSIAAAVGLAVAATFMLARVLDRR</sequence>
<keyword evidence="3" id="KW-1185">Reference proteome</keyword>
<evidence type="ECO:0000313" key="3">
    <source>
        <dbReference type="Proteomes" id="UP000509568"/>
    </source>
</evidence>
<feature type="transmembrane region" description="Helical" evidence="1">
    <location>
        <begin position="109"/>
        <end position="128"/>
    </location>
</feature>
<protein>
    <submittedName>
        <fullName evidence="2">Uncharacterized protein</fullName>
    </submittedName>
</protein>
<evidence type="ECO:0000313" key="2">
    <source>
        <dbReference type="EMBL" id="QKZ04473.1"/>
    </source>
</evidence>
<feature type="transmembrane region" description="Helical" evidence="1">
    <location>
        <begin position="206"/>
        <end position="225"/>
    </location>
</feature>
<reference evidence="2 3" key="1">
    <citation type="submission" date="2020-06" db="EMBL/GenBank/DDBJ databases">
        <title>Pseudomonas eucalypticola sp. nov., an endophyte of Eucalyptus dunnii leaves with biocontrol ability of eucalyptus leaf blight.</title>
        <authorList>
            <person name="Liu Y."/>
            <person name="Song Z."/>
            <person name="Zeng H."/>
            <person name="Lu M."/>
            <person name="Wang X."/>
            <person name="Lian X."/>
            <person name="Zhang Q."/>
        </authorList>
    </citation>
    <scope>NUCLEOTIDE SEQUENCE [LARGE SCALE GENOMIC DNA]</scope>
    <source>
        <strain evidence="2 3">NP-1</strain>
    </source>
</reference>
<organism evidence="2 3">
    <name type="scientific">Pseudomonas eucalypticola</name>
    <dbReference type="NCBI Taxonomy" id="2599595"/>
    <lineage>
        <taxon>Bacteria</taxon>
        <taxon>Pseudomonadati</taxon>
        <taxon>Pseudomonadota</taxon>
        <taxon>Gammaproteobacteria</taxon>
        <taxon>Pseudomonadales</taxon>
        <taxon>Pseudomonadaceae</taxon>
        <taxon>Pseudomonas</taxon>
    </lineage>
</organism>
<keyword evidence="1" id="KW-0472">Membrane</keyword>